<dbReference type="EMBL" id="LN891006">
    <property type="protein sequence ID" value="CUS12067.1"/>
    <property type="molecule type" value="Genomic_DNA"/>
</dbReference>
<dbReference type="AlphaFoldDB" id="A0A292Q075"/>
<protein>
    <submittedName>
        <fullName evidence="2">Uncharacterized protein</fullName>
    </submittedName>
</protein>
<feature type="compositionally biased region" description="Acidic residues" evidence="1">
    <location>
        <begin position="125"/>
        <end position="149"/>
    </location>
</feature>
<evidence type="ECO:0000313" key="2">
    <source>
        <dbReference type="EMBL" id="CUS12067.1"/>
    </source>
</evidence>
<organism evidence="2 3">
    <name type="scientific">Tuber aestivum</name>
    <name type="common">summer truffle</name>
    <dbReference type="NCBI Taxonomy" id="59557"/>
    <lineage>
        <taxon>Eukaryota</taxon>
        <taxon>Fungi</taxon>
        <taxon>Dikarya</taxon>
        <taxon>Ascomycota</taxon>
        <taxon>Pezizomycotina</taxon>
        <taxon>Pezizomycetes</taxon>
        <taxon>Pezizales</taxon>
        <taxon>Tuberaceae</taxon>
        <taxon>Tuber</taxon>
    </lineage>
</organism>
<reference evidence="2" key="1">
    <citation type="submission" date="2015-10" db="EMBL/GenBank/DDBJ databases">
        <authorList>
            <person name="Regsiter A."/>
            <person name="william w."/>
        </authorList>
    </citation>
    <scope>NUCLEOTIDE SEQUENCE</scope>
    <source>
        <strain evidence="2">Montdore</strain>
    </source>
</reference>
<feature type="compositionally biased region" description="Polar residues" evidence="1">
    <location>
        <begin position="162"/>
        <end position="177"/>
    </location>
</feature>
<evidence type="ECO:0000313" key="3">
    <source>
        <dbReference type="Proteomes" id="UP001412239"/>
    </source>
</evidence>
<gene>
    <name evidence="2" type="ORF">GSTUAT00003845001</name>
</gene>
<proteinExistence type="predicted"/>
<accession>A0A292Q075</accession>
<evidence type="ECO:0000256" key="1">
    <source>
        <dbReference type="SAM" id="MobiDB-lite"/>
    </source>
</evidence>
<feature type="region of interest" description="Disordered" evidence="1">
    <location>
        <begin position="111"/>
        <end position="177"/>
    </location>
</feature>
<keyword evidence="3" id="KW-1185">Reference proteome</keyword>
<name>A0A292Q075_9PEZI</name>
<dbReference type="Proteomes" id="UP001412239">
    <property type="component" value="Unassembled WGS sequence"/>
</dbReference>
<sequence>MKKQPIPQILYKSLFPVPGPKDPASFDQFVNEVLDPEIRSEIAEWYNCHTAEELEEVYPGWDYADSNVRMRLSRYKGHNRLFKAFDKLGLSAHEINSVVTWHGTRWELEDWEAETGSTRERDPSIYDEVEDYDDDDEEEDEDEDEDEGGEAGIGAAGGEGATQRSVTSTNRSASGPP</sequence>
<feature type="compositionally biased region" description="Gly residues" evidence="1">
    <location>
        <begin position="150"/>
        <end position="160"/>
    </location>
</feature>